<dbReference type="Proteomes" id="UP001240236">
    <property type="component" value="Unassembled WGS sequence"/>
</dbReference>
<keyword evidence="5" id="KW-0808">Transferase</keyword>
<dbReference type="InterPro" id="IPR036097">
    <property type="entry name" value="HisK_dim/P_sf"/>
</dbReference>
<evidence type="ECO:0000256" key="10">
    <source>
        <dbReference type="ARBA" id="ARBA00022989"/>
    </source>
</evidence>
<feature type="region of interest" description="Disordered" evidence="13">
    <location>
        <begin position="1"/>
        <end position="24"/>
    </location>
</feature>
<evidence type="ECO:0000256" key="2">
    <source>
        <dbReference type="ARBA" id="ARBA00004236"/>
    </source>
</evidence>
<dbReference type="InterPro" id="IPR007891">
    <property type="entry name" value="CHASE3"/>
</dbReference>
<dbReference type="CDD" id="cd00075">
    <property type="entry name" value="HATPase"/>
    <property type="match status" value="1"/>
</dbReference>
<dbReference type="Gene3D" id="6.10.340.10">
    <property type="match status" value="1"/>
</dbReference>
<dbReference type="InterPro" id="IPR003594">
    <property type="entry name" value="HATPase_dom"/>
</dbReference>
<dbReference type="SMART" id="SM00387">
    <property type="entry name" value="HATPase_c"/>
    <property type="match status" value="1"/>
</dbReference>
<keyword evidence="11" id="KW-0902">Two-component regulatory system</keyword>
<keyword evidence="18" id="KW-1185">Reference proteome</keyword>
<evidence type="ECO:0000256" key="4">
    <source>
        <dbReference type="ARBA" id="ARBA00022553"/>
    </source>
</evidence>
<dbReference type="FunFam" id="3.30.565.10:FF:000006">
    <property type="entry name" value="Sensor histidine kinase WalK"/>
    <property type="match status" value="1"/>
</dbReference>
<dbReference type="PRINTS" id="PR00344">
    <property type="entry name" value="BCTRLSENSOR"/>
</dbReference>
<dbReference type="SUPFAM" id="SSF47384">
    <property type="entry name" value="Homodimeric domain of signal transducing histidine kinase"/>
    <property type="match status" value="1"/>
</dbReference>
<feature type="domain" description="HAMP" evidence="16">
    <location>
        <begin position="219"/>
        <end position="271"/>
    </location>
</feature>
<feature type="domain" description="Histidine kinase" evidence="15">
    <location>
        <begin position="446"/>
        <end position="670"/>
    </location>
</feature>
<dbReference type="Pfam" id="PF02518">
    <property type="entry name" value="HATPase_c"/>
    <property type="match status" value="1"/>
</dbReference>
<reference evidence="17 18" key="1">
    <citation type="submission" date="2023-07" db="EMBL/GenBank/DDBJ databases">
        <title>Sequencing the genomes of 1000 actinobacteria strains.</title>
        <authorList>
            <person name="Klenk H.-P."/>
        </authorList>
    </citation>
    <scope>NUCLEOTIDE SEQUENCE [LARGE SCALE GENOMIC DNA]</scope>
    <source>
        <strain evidence="17 18">DSM 44709</strain>
    </source>
</reference>
<keyword evidence="9" id="KW-0067">ATP-binding</keyword>
<keyword evidence="10 14" id="KW-1133">Transmembrane helix</keyword>
<evidence type="ECO:0000256" key="11">
    <source>
        <dbReference type="ARBA" id="ARBA00023012"/>
    </source>
</evidence>
<feature type="transmembrane region" description="Helical" evidence="14">
    <location>
        <begin position="30"/>
        <end position="51"/>
    </location>
</feature>
<keyword evidence="7" id="KW-0547">Nucleotide-binding</keyword>
<comment type="caution">
    <text evidence="17">The sequence shown here is derived from an EMBL/GenBank/DDBJ whole genome shotgun (WGS) entry which is preliminary data.</text>
</comment>
<dbReference type="CDD" id="cd06225">
    <property type="entry name" value="HAMP"/>
    <property type="match status" value="1"/>
</dbReference>
<name>A0AAE3VZ43_9ACTN</name>
<evidence type="ECO:0000256" key="14">
    <source>
        <dbReference type="SAM" id="Phobius"/>
    </source>
</evidence>
<comment type="catalytic activity">
    <reaction evidence="1">
        <text>ATP + protein L-histidine = ADP + protein N-phospho-L-histidine.</text>
        <dbReference type="EC" id="2.7.13.3"/>
    </reaction>
</comment>
<dbReference type="CDD" id="cd00082">
    <property type="entry name" value="HisKA"/>
    <property type="match status" value="1"/>
</dbReference>
<dbReference type="PANTHER" id="PTHR42878">
    <property type="entry name" value="TWO-COMPONENT HISTIDINE KINASE"/>
    <property type="match status" value="1"/>
</dbReference>
<evidence type="ECO:0000259" key="15">
    <source>
        <dbReference type="PROSITE" id="PS50109"/>
    </source>
</evidence>
<evidence type="ECO:0000256" key="6">
    <source>
        <dbReference type="ARBA" id="ARBA00022692"/>
    </source>
</evidence>
<keyword evidence="8 17" id="KW-0418">Kinase</keyword>
<dbReference type="GO" id="GO:0005886">
    <property type="term" value="C:plasma membrane"/>
    <property type="evidence" value="ECO:0007669"/>
    <property type="project" value="UniProtKB-SubCell"/>
</dbReference>
<dbReference type="InterPro" id="IPR005467">
    <property type="entry name" value="His_kinase_dom"/>
</dbReference>
<sequence>MAAREAKDRHTGTRRRDAAPGEGRSAGRQLTFYFSVLVLLLALTAVARAVVMEYATRQMTEVANRWAPAGVTNARVLQSLTDVQSGIRGYQLTGDAAFMDTYSSGTAGFLAAVDELRGLRTSDPDLGTLLDRQETLGKRWWQTYAEPVANGQRVDPEEAATAFAAIPAANGETGARIDMNMTASMAAAKDLIQLVNAVSALITLVTVAVTVYLAYRAVGDIIRPLRALSITLRRLERGDHHERAPVFGPAEVQNAANGVNKLAVENQRLRVRQEHEGHMREVARTIGVAVRAHLDIDTVLQELVDKLGPVIGADRVYVQLSGLAGGLRLKQWHAPGLVPLPPSLLTQAPGRIDAAMSEQDPDAPPGIHFRQGRILMEIGGDDGANGTVTIAFPREYEVPDGELGLLALVREDIDRALHHSSVYAEQNRLLAEVKALDEHKERFLADVTREIRNPLSSIQGYLELIDESPVALPAPAQKMIGVIDRNAHRLRALVDDMVTLSSIRPRMAKANGRPVPIADVVNAVADEFRPRFESQEVTFTVDCRADEAEVGGDAELLAHALRNLLDNAAKFTAKSGTATLRCTIPPRKVGDAGTSVLTVSDTGIGIPPEEVDRVFGEFYRASNAVRAAVEGPGLGLSLVKEIIEAHTGRIKITSDLSRGTQVTAELPLLKAAPMTA</sequence>
<organism evidence="17 18">
    <name type="scientific">Catenuloplanes indicus</name>
    <dbReference type="NCBI Taxonomy" id="137267"/>
    <lineage>
        <taxon>Bacteria</taxon>
        <taxon>Bacillati</taxon>
        <taxon>Actinomycetota</taxon>
        <taxon>Actinomycetes</taxon>
        <taxon>Micromonosporales</taxon>
        <taxon>Micromonosporaceae</taxon>
        <taxon>Catenuloplanes</taxon>
    </lineage>
</organism>
<evidence type="ECO:0000256" key="3">
    <source>
        <dbReference type="ARBA" id="ARBA00012438"/>
    </source>
</evidence>
<evidence type="ECO:0000256" key="8">
    <source>
        <dbReference type="ARBA" id="ARBA00022777"/>
    </source>
</evidence>
<proteinExistence type="predicted"/>
<dbReference type="RefSeq" id="WP_307238333.1">
    <property type="nucleotide sequence ID" value="NZ_JAUSUZ010000001.1"/>
</dbReference>
<dbReference type="InterPro" id="IPR050351">
    <property type="entry name" value="BphY/WalK/GraS-like"/>
</dbReference>
<evidence type="ECO:0000256" key="7">
    <source>
        <dbReference type="ARBA" id="ARBA00022741"/>
    </source>
</evidence>
<evidence type="ECO:0000256" key="9">
    <source>
        <dbReference type="ARBA" id="ARBA00022840"/>
    </source>
</evidence>
<dbReference type="GO" id="GO:0000156">
    <property type="term" value="F:phosphorelay response regulator activity"/>
    <property type="evidence" value="ECO:0007669"/>
    <property type="project" value="TreeGrafter"/>
</dbReference>
<keyword evidence="4" id="KW-0597">Phosphoprotein</keyword>
<dbReference type="Gene3D" id="1.10.287.130">
    <property type="match status" value="1"/>
</dbReference>
<comment type="subcellular location">
    <subcellularLocation>
        <location evidence="2">Cell membrane</location>
    </subcellularLocation>
</comment>
<dbReference type="Pfam" id="PF05227">
    <property type="entry name" value="CHASE3"/>
    <property type="match status" value="1"/>
</dbReference>
<evidence type="ECO:0000313" key="18">
    <source>
        <dbReference type="Proteomes" id="UP001240236"/>
    </source>
</evidence>
<dbReference type="InterPro" id="IPR003661">
    <property type="entry name" value="HisK_dim/P_dom"/>
</dbReference>
<evidence type="ECO:0000256" key="13">
    <source>
        <dbReference type="SAM" id="MobiDB-lite"/>
    </source>
</evidence>
<feature type="transmembrane region" description="Helical" evidence="14">
    <location>
        <begin position="194"/>
        <end position="215"/>
    </location>
</feature>
<dbReference type="SMART" id="SM00388">
    <property type="entry name" value="HisKA"/>
    <property type="match status" value="1"/>
</dbReference>
<dbReference type="EMBL" id="JAUSUZ010000001">
    <property type="protein sequence ID" value="MDQ0365620.1"/>
    <property type="molecule type" value="Genomic_DNA"/>
</dbReference>
<dbReference type="InterPro" id="IPR004358">
    <property type="entry name" value="Sig_transdc_His_kin-like_C"/>
</dbReference>
<dbReference type="Pfam" id="PF00512">
    <property type="entry name" value="HisKA"/>
    <property type="match status" value="1"/>
</dbReference>
<dbReference type="EC" id="2.7.13.3" evidence="3"/>
<keyword evidence="14" id="KW-0472">Membrane</keyword>
<keyword evidence="6 14" id="KW-0812">Transmembrane</keyword>
<dbReference type="InterPro" id="IPR003660">
    <property type="entry name" value="HAMP_dom"/>
</dbReference>
<evidence type="ECO:0000256" key="5">
    <source>
        <dbReference type="ARBA" id="ARBA00022679"/>
    </source>
</evidence>
<evidence type="ECO:0000313" key="17">
    <source>
        <dbReference type="EMBL" id="MDQ0365620.1"/>
    </source>
</evidence>
<dbReference type="AlphaFoldDB" id="A0AAE3VZ43"/>
<evidence type="ECO:0000256" key="12">
    <source>
        <dbReference type="ARBA" id="ARBA00039401"/>
    </source>
</evidence>
<dbReference type="PANTHER" id="PTHR42878:SF7">
    <property type="entry name" value="SENSOR HISTIDINE KINASE GLRK"/>
    <property type="match status" value="1"/>
</dbReference>
<dbReference type="PROSITE" id="PS50885">
    <property type="entry name" value="HAMP"/>
    <property type="match status" value="1"/>
</dbReference>
<dbReference type="GO" id="GO:0030295">
    <property type="term" value="F:protein kinase activator activity"/>
    <property type="evidence" value="ECO:0007669"/>
    <property type="project" value="TreeGrafter"/>
</dbReference>
<dbReference type="SUPFAM" id="SSF55874">
    <property type="entry name" value="ATPase domain of HSP90 chaperone/DNA topoisomerase II/histidine kinase"/>
    <property type="match status" value="1"/>
</dbReference>
<gene>
    <name evidence="17" type="ORF">J2S42_002289</name>
</gene>
<dbReference type="GO" id="GO:0000155">
    <property type="term" value="F:phosphorelay sensor kinase activity"/>
    <property type="evidence" value="ECO:0007669"/>
    <property type="project" value="InterPro"/>
</dbReference>
<evidence type="ECO:0000256" key="1">
    <source>
        <dbReference type="ARBA" id="ARBA00000085"/>
    </source>
</evidence>
<accession>A0AAE3VZ43</accession>
<dbReference type="PROSITE" id="PS50109">
    <property type="entry name" value="HIS_KIN"/>
    <property type="match status" value="1"/>
</dbReference>
<feature type="compositionally biased region" description="Basic and acidic residues" evidence="13">
    <location>
        <begin position="1"/>
        <end position="19"/>
    </location>
</feature>
<dbReference type="Gene3D" id="3.30.565.10">
    <property type="entry name" value="Histidine kinase-like ATPase, C-terminal domain"/>
    <property type="match status" value="1"/>
</dbReference>
<dbReference type="GO" id="GO:0005524">
    <property type="term" value="F:ATP binding"/>
    <property type="evidence" value="ECO:0007669"/>
    <property type="project" value="UniProtKB-KW"/>
</dbReference>
<protein>
    <recommendedName>
        <fullName evidence="12">Sensor-like histidine kinase SenX3</fullName>
        <ecNumber evidence="3">2.7.13.3</ecNumber>
    </recommendedName>
</protein>
<dbReference type="GO" id="GO:0007234">
    <property type="term" value="P:osmosensory signaling via phosphorelay pathway"/>
    <property type="evidence" value="ECO:0007669"/>
    <property type="project" value="TreeGrafter"/>
</dbReference>
<dbReference type="InterPro" id="IPR036890">
    <property type="entry name" value="HATPase_C_sf"/>
</dbReference>
<evidence type="ECO:0000259" key="16">
    <source>
        <dbReference type="PROSITE" id="PS50885"/>
    </source>
</evidence>